<feature type="region of interest" description="Disordered" evidence="1">
    <location>
        <begin position="64"/>
        <end position="83"/>
    </location>
</feature>
<feature type="transmembrane region" description="Helical" evidence="2">
    <location>
        <begin position="30"/>
        <end position="51"/>
    </location>
</feature>
<evidence type="ECO:0000313" key="5">
    <source>
        <dbReference type="Proteomes" id="UP000287447"/>
    </source>
</evidence>
<keyword evidence="2" id="KW-1133">Transmembrane helix</keyword>
<keyword evidence="3" id="KW-0732">Signal</keyword>
<evidence type="ECO:0000313" key="4">
    <source>
        <dbReference type="EMBL" id="RVU34282.1"/>
    </source>
</evidence>
<evidence type="ECO:0000256" key="2">
    <source>
        <dbReference type="SAM" id="Phobius"/>
    </source>
</evidence>
<evidence type="ECO:0000256" key="3">
    <source>
        <dbReference type="SAM" id="SignalP"/>
    </source>
</evidence>
<comment type="caution">
    <text evidence="4">The sequence shown here is derived from an EMBL/GenBank/DDBJ whole genome shotgun (WGS) entry which is preliminary data.</text>
</comment>
<sequence length="83" mass="8680">MRAVVFLIALVALTPAPAWAYIGPGAGAGTIAVVLGILASIVMAFFAILWYPVKRIMKKRKAAKQAVATDPAVDDDTKGADKP</sequence>
<evidence type="ECO:0000256" key="1">
    <source>
        <dbReference type="SAM" id="MobiDB-lite"/>
    </source>
</evidence>
<dbReference type="EMBL" id="SADE01000004">
    <property type="protein sequence ID" value="RVU34282.1"/>
    <property type="molecule type" value="Genomic_DNA"/>
</dbReference>
<gene>
    <name evidence="4" type="ORF">EOI86_23225</name>
</gene>
<keyword evidence="2" id="KW-0812">Transmembrane</keyword>
<dbReference type="AlphaFoldDB" id="A0A3S2Z5G9"/>
<accession>A0A3S2Z5G9</accession>
<keyword evidence="5" id="KW-1185">Reference proteome</keyword>
<keyword evidence="2" id="KW-0472">Membrane</keyword>
<feature type="chain" id="PRO_5018594417" evidence="3">
    <location>
        <begin position="21"/>
        <end position="83"/>
    </location>
</feature>
<organism evidence="4 5">
    <name type="scientific">Hwanghaeella grinnelliae</name>
    <dbReference type="NCBI Taxonomy" id="2500179"/>
    <lineage>
        <taxon>Bacteria</taxon>
        <taxon>Pseudomonadati</taxon>
        <taxon>Pseudomonadota</taxon>
        <taxon>Alphaproteobacteria</taxon>
        <taxon>Rhodospirillales</taxon>
        <taxon>Rhodospirillaceae</taxon>
        <taxon>Hwanghaeella</taxon>
    </lineage>
</organism>
<dbReference type="OrthoDB" id="7876278at2"/>
<protein>
    <submittedName>
        <fullName evidence="4">Uncharacterized protein</fullName>
    </submittedName>
</protein>
<feature type="signal peptide" evidence="3">
    <location>
        <begin position="1"/>
        <end position="20"/>
    </location>
</feature>
<reference evidence="5" key="1">
    <citation type="submission" date="2019-01" db="EMBL/GenBank/DDBJ databases">
        <title>Gri0909 isolated from a small marine red alga.</title>
        <authorList>
            <person name="Kim J."/>
            <person name="Jeong S.E."/>
            <person name="Jeon C.O."/>
        </authorList>
    </citation>
    <scope>NUCLEOTIDE SEQUENCE [LARGE SCALE GENOMIC DNA]</scope>
    <source>
        <strain evidence="5">Gri0909</strain>
    </source>
</reference>
<name>A0A3S2Z5G9_9PROT</name>
<proteinExistence type="predicted"/>
<dbReference type="Proteomes" id="UP000287447">
    <property type="component" value="Unassembled WGS sequence"/>
</dbReference>